<dbReference type="Gene3D" id="1.10.287.1490">
    <property type="match status" value="1"/>
</dbReference>
<evidence type="ECO:0000313" key="3">
    <source>
        <dbReference type="EMBL" id="CAI4016019.1"/>
    </source>
</evidence>
<evidence type="ECO:0000256" key="1">
    <source>
        <dbReference type="SAM" id="Coils"/>
    </source>
</evidence>
<sequence>MTAARARLSTATSEDLPPALTSLIVRYTVKKFSGGREDLLPDDIDDPELLLRALVRKYQFELQAAKSTQFRTEAQADFLKKQVDSLQEASEEAQTVAKEATSKLAYSERKVADYRSRIAALGSKWETITGFTNDELERDPSAAAKRFKGELRATQSEIFNQRMTIRRFQKELKVVKEQLNDSEASFTQLYEELVATRLKDQELENMHNGLENKARVAAVALEEQKKKVVEKSETVRQLLARVHELEANEGDVHRKKAIAERKTVVLEREIEQHVQDIKRMESKYHEGVETTLILEKRCKEEEAKLAEERLKVEALTLQLAEEKKWSAILKQDLANAQAEIENIADEKYNLFKENKTLDKKGIMEGKRAREAETEAKKVRELLVDSSSNLVMTTHELGDEKKRVAELEERLEETRGTAKEYQELAATRKNIVEGLEKEVYDLKEQLKDAEVREYALARELKKTEALLAESVDREKEADAETVRVVSSLDTSQKEFHSLQGEVGGLENSIEDLRARLEDSKEDARAYRKRTFDLEGDLKQANQRAAESEEREYHLKVECKSLKQKLAKEEDVIADLSEKVELMNAQILQSQGMYAEVKEKEASLFEEIEKYKEKHLDAVERGDVLEKSLAHVEGEVEVYKGQTGVLREEIHEKKQALRVSKKDLAMTATDLDSLKESLESMAADLKKSKKLQSEAVLRVDLLEKELVDVKEELKVKVKVAAKLERVVEDLNVKLEDAMFEVTEERKEAKLVVEKLAKRDAALKKIEHEAYFSKESVWRVCDDVKGFQDREVKLKEESQVLEGEIEKWKVKFEESEVEIAKLQDINWRIAEDLKTSKVSLRDVEAVAKKTTMELKSGKNRMLEAEARNVELSANVTQLMEALVQAEAREKEALEMAEKGAGEKKKKKVARSKTTASLNG</sequence>
<reference evidence="3" key="1">
    <citation type="submission" date="2022-10" db="EMBL/GenBank/DDBJ databases">
        <authorList>
            <person name="Chen Y."/>
            <person name="Dougan E. K."/>
            <person name="Chan C."/>
            <person name="Rhodes N."/>
            <person name="Thang M."/>
        </authorList>
    </citation>
    <scope>NUCLEOTIDE SEQUENCE</scope>
</reference>
<evidence type="ECO:0000313" key="6">
    <source>
        <dbReference type="Proteomes" id="UP001152797"/>
    </source>
</evidence>
<proteinExistence type="predicted"/>
<dbReference type="AlphaFoldDB" id="A0A9P1GLJ9"/>
<feature type="coiled-coil region" evidence="1">
    <location>
        <begin position="718"/>
        <end position="745"/>
    </location>
</feature>
<name>A0A9P1GLJ9_9DINO</name>
<feature type="coiled-coil region" evidence="1">
    <location>
        <begin position="389"/>
        <end position="451"/>
    </location>
</feature>
<dbReference type="Proteomes" id="UP001152797">
    <property type="component" value="Unassembled WGS sequence"/>
</dbReference>
<gene>
    <name evidence="3" type="ORF">C1SCF055_LOCUS40798</name>
</gene>
<keyword evidence="6" id="KW-1185">Reference proteome</keyword>
<feature type="coiled-coil region" evidence="1">
    <location>
        <begin position="221"/>
        <end position="353"/>
    </location>
</feature>
<evidence type="ECO:0000313" key="5">
    <source>
        <dbReference type="EMBL" id="CAL4803331.1"/>
    </source>
</evidence>
<organism evidence="3">
    <name type="scientific">Cladocopium goreaui</name>
    <dbReference type="NCBI Taxonomy" id="2562237"/>
    <lineage>
        <taxon>Eukaryota</taxon>
        <taxon>Sar</taxon>
        <taxon>Alveolata</taxon>
        <taxon>Dinophyceae</taxon>
        <taxon>Suessiales</taxon>
        <taxon>Symbiodiniaceae</taxon>
        <taxon>Cladocopium</taxon>
    </lineage>
</organism>
<protein>
    <submittedName>
        <fullName evidence="5">Laminin-like protein epi-1 (Laminin alphaB) (Laminin subunit alpha epi-1)</fullName>
    </submittedName>
</protein>
<comment type="caution">
    <text evidence="3">The sequence shown here is derived from an EMBL/GenBank/DDBJ whole genome shotgun (WGS) entry which is preliminary data.</text>
</comment>
<dbReference type="SUPFAM" id="SSF57997">
    <property type="entry name" value="Tropomyosin"/>
    <property type="match status" value="1"/>
</dbReference>
<dbReference type="EMBL" id="CAMXCT010006563">
    <property type="protein sequence ID" value="CAI4016019.1"/>
    <property type="molecule type" value="Genomic_DNA"/>
</dbReference>
<evidence type="ECO:0000313" key="4">
    <source>
        <dbReference type="EMBL" id="CAL1169394.1"/>
    </source>
</evidence>
<dbReference type="EMBL" id="CAMXCT020006563">
    <property type="protein sequence ID" value="CAL1169394.1"/>
    <property type="molecule type" value="Genomic_DNA"/>
</dbReference>
<dbReference type="EMBL" id="CAMXCT030006563">
    <property type="protein sequence ID" value="CAL4803331.1"/>
    <property type="molecule type" value="Genomic_DNA"/>
</dbReference>
<reference evidence="4" key="2">
    <citation type="submission" date="2024-04" db="EMBL/GenBank/DDBJ databases">
        <authorList>
            <person name="Chen Y."/>
            <person name="Shah S."/>
            <person name="Dougan E. K."/>
            <person name="Thang M."/>
            <person name="Chan C."/>
        </authorList>
    </citation>
    <scope>NUCLEOTIDE SEQUENCE [LARGE SCALE GENOMIC DNA]</scope>
</reference>
<accession>A0A9P1GLJ9</accession>
<evidence type="ECO:0000256" key="2">
    <source>
        <dbReference type="SAM" id="MobiDB-lite"/>
    </source>
</evidence>
<feature type="compositionally biased region" description="Basic and acidic residues" evidence="2">
    <location>
        <begin position="889"/>
        <end position="899"/>
    </location>
</feature>
<feature type="region of interest" description="Disordered" evidence="2">
    <location>
        <begin position="889"/>
        <end position="916"/>
    </location>
</feature>
<dbReference type="OrthoDB" id="427010at2759"/>
<keyword evidence="1" id="KW-0175">Coiled coil</keyword>
<feature type="coiled-coil region" evidence="1">
    <location>
        <begin position="76"/>
        <end position="103"/>
    </location>
</feature>
<feature type="coiled-coil region" evidence="1">
    <location>
        <begin position="501"/>
        <end position="612"/>
    </location>
</feature>